<evidence type="ECO:0000313" key="3">
    <source>
        <dbReference type="EMBL" id="QEW28958.1"/>
    </source>
</evidence>
<accession>A0A0T5PEU3</accession>
<dbReference type="OrthoDB" id="260231at2"/>
<dbReference type="STRING" id="540747.SAMN04488031_102703"/>
<dbReference type="InterPro" id="IPR041359">
    <property type="entry name" value="MetOD1"/>
</dbReference>
<dbReference type="EMBL" id="LAXI01000001">
    <property type="protein sequence ID" value="KRS19696.1"/>
    <property type="molecule type" value="Genomic_DNA"/>
</dbReference>
<organism evidence="2 4">
    <name type="scientific">Roseovarius indicus</name>
    <dbReference type="NCBI Taxonomy" id="540747"/>
    <lineage>
        <taxon>Bacteria</taxon>
        <taxon>Pseudomonadati</taxon>
        <taxon>Pseudomonadota</taxon>
        <taxon>Alphaproteobacteria</taxon>
        <taxon>Rhodobacterales</taxon>
        <taxon>Roseobacteraceae</taxon>
        <taxon>Roseovarius</taxon>
    </lineage>
</organism>
<reference evidence="3 5" key="2">
    <citation type="submission" date="2018-08" db="EMBL/GenBank/DDBJ databases">
        <title>Genetic Globetrotter - A new plasmid hitch-hiking vast phylogenetic and geographic distances.</title>
        <authorList>
            <person name="Vollmers J."/>
            <person name="Petersen J."/>
        </authorList>
    </citation>
    <scope>NUCLEOTIDE SEQUENCE [LARGE SCALE GENOMIC DNA]</scope>
    <source>
        <strain evidence="3 5">DSM 26383</strain>
    </source>
</reference>
<dbReference type="KEGG" id="rid:RIdsm_04799"/>
<sequence length="173" mass="18620">MGSVKRPDDFMSVNIDLNRPEFFADVATTLAGELEDTIGLVEASSFVGQVGEELGASISRRYGDALGGLPVEPDALAGILSDLKRRIGGDFDVESVSETEIIMVNTSCPFSDRVKGRPSLCMMTTNVFGRIVSDARGYARVNIDKAIATGHPGCRVRVSLIDDHAGDGFEFFR</sequence>
<evidence type="ECO:0000313" key="4">
    <source>
        <dbReference type="Proteomes" id="UP000051401"/>
    </source>
</evidence>
<dbReference type="AlphaFoldDB" id="A0A0T5PEU3"/>
<dbReference type="EMBL" id="CP031598">
    <property type="protein sequence ID" value="QEW28958.1"/>
    <property type="molecule type" value="Genomic_DNA"/>
</dbReference>
<reference evidence="2 4" key="1">
    <citation type="submission" date="2015-04" db="EMBL/GenBank/DDBJ databases">
        <title>The draft genome sequence of Roseovarius indicus B108T.</title>
        <authorList>
            <person name="Li G."/>
            <person name="Lai Q."/>
            <person name="Shao Z."/>
            <person name="Yan P."/>
        </authorList>
    </citation>
    <scope>NUCLEOTIDE SEQUENCE [LARGE SCALE GENOMIC DNA]</scope>
    <source>
        <strain evidence="2 4">B108</strain>
    </source>
</reference>
<dbReference type="PATRIC" id="fig|540747.5.peg.474"/>
<proteinExistence type="predicted"/>
<evidence type="ECO:0000313" key="5">
    <source>
        <dbReference type="Proteomes" id="UP000325785"/>
    </source>
</evidence>
<evidence type="ECO:0000259" key="1">
    <source>
        <dbReference type="Pfam" id="PF18546"/>
    </source>
</evidence>
<dbReference type="Pfam" id="PF18546">
    <property type="entry name" value="MetOD1"/>
    <property type="match status" value="1"/>
</dbReference>
<dbReference type="Proteomes" id="UP000051401">
    <property type="component" value="Unassembled WGS sequence"/>
</dbReference>
<dbReference type="Proteomes" id="UP000325785">
    <property type="component" value="Chromosome"/>
</dbReference>
<keyword evidence="4" id="KW-1185">Reference proteome</keyword>
<protein>
    <recommendedName>
        <fullName evidence="1">Metanogen output domain-containing protein</fullName>
    </recommendedName>
</protein>
<gene>
    <name evidence="3" type="ORF">RIdsm_04799</name>
    <name evidence="2" type="ORF">XM52_02340</name>
</gene>
<name>A0A0T5PEU3_9RHOB</name>
<feature type="domain" description="Metanogen output" evidence="1">
    <location>
        <begin position="29"/>
        <end position="158"/>
    </location>
</feature>
<evidence type="ECO:0000313" key="2">
    <source>
        <dbReference type="EMBL" id="KRS19696.1"/>
    </source>
</evidence>
<dbReference type="RefSeq" id="WP_064260644.1">
    <property type="nucleotide sequence ID" value="NZ_FOMY01000002.1"/>
</dbReference>